<feature type="compositionally biased region" description="Low complexity" evidence="6">
    <location>
        <begin position="209"/>
        <end position="243"/>
    </location>
</feature>
<evidence type="ECO:0000256" key="3">
    <source>
        <dbReference type="ARBA" id="ARBA00023125"/>
    </source>
</evidence>
<dbReference type="EMBL" id="JAFIMR010000077">
    <property type="protein sequence ID" value="KAI1849537.1"/>
    <property type="molecule type" value="Genomic_DNA"/>
</dbReference>
<evidence type="ECO:0000256" key="2">
    <source>
        <dbReference type="ARBA" id="ARBA00023015"/>
    </source>
</evidence>
<protein>
    <recommendedName>
        <fullName evidence="7">Zn(2)-C6 fungal-type domain-containing protein</fullName>
    </recommendedName>
</protein>
<proteinExistence type="predicted"/>
<feature type="region of interest" description="Disordered" evidence="6">
    <location>
        <begin position="309"/>
        <end position="330"/>
    </location>
</feature>
<keyword evidence="9" id="KW-1185">Reference proteome</keyword>
<evidence type="ECO:0000259" key="7">
    <source>
        <dbReference type="PROSITE" id="PS50048"/>
    </source>
</evidence>
<dbReference type="InterPro" id="IPR036864">
    <property type="entry name" value="Zn2-C6_fun-type_DNA-bd_sf"/>
</dbReference>
<dbReference type="SUPFAM" id="SSF57701">
    <property type="entry name" value="Zn2/Cys6 DNA-binding domain"/>
    <property type="match status" value="1"/>
</dbReference>
<dbReference type="CDD" id="cd00067">
    <property type="entry name" value="GAL4"/>
    <property type="match status" value="1"/>
</dbReference>
<dbReference type="Pfam" id="PF00172">
    <property type="entry name" value="Zn_clus"/>
    <property type="match status" value="1"/>
</dbReference>
<keyword evidence="2" id="KW-0805">Transcription regulation</keyword>
<dbReference type="InterPro" id="IPR001138">
    <property type="entry name" value="Zn2Cys6_DnaBD"/>
</dbReference>
<dbReference type="PANTHER" id="PTHR31668">
    <property type="entry name" value="GLUCOSE TRANSPORT TRANSCRIPTION REGULATOR RGT1-RELATED-RELATED"/>
    <property type="match status" value="1"/>
</dbReference>
<keyword evidence="1" id="KW-0479">Metal-binding</keyword>
<feature type="compositionally biased region" description="Low complexity" evidence="6">
    <location>
        <begin position="358"/>
        <end position="378"/>
    </location>
</feature>
<comment type="caution">
    <text evidence="8">The sequence shown here is derived from an EMBL/GenBank/DDBJ whole genome shotgun (WGS) entry which is preliminary data.</text>
</comment>
<organism evidence="8 9">
    <name type="scientific">Neoarthrinium moseri</name>
    <dbReference type="NCBI Taxonomy" id="1658444"/>
    <lineage>
        <taxon>Eukaryota</taxon>
        <taxon>Fungi</taxon>
        <taxon>Dikarya</taxon>
        <taxon>Ascomycota</taxon>
        <taxon>Pezizomycotina</taxon>
        <taxon>Sordariomycetes</taxon>
        <taxon>Xylariomycetidae</taxon>
        <taxon>Amphisphaeriales</taxon>
        <taxon>Apiosporaceae</taxon>
        <taxon>Neoarthrinium</taxon>
    </lineage>
</organism>
<dbReference type="Proteomes" id="UP000829685">
    <property type="component" value="Unassembled WGS sequence"/>
</dbReference>
<dbReference type="PROSITE" id="PS00463">
    <property type="entry name" value="ZN2_CY6_FUNGAL_1"/>
    <property type="match status" value="1"/>
</dbReference>
<dbReference type="Gene3D" id="4.10.240.10">
    <property type="entry name" value="Zn(2)-C6 fungal-type DNA-binding domain"/>
    <property type="match status" value="1"/>
</dbReference>
<evidence type="ECO:0000313" key="8">
    <source>
        <dbReference type="EMBL" id="KAI1849537.1"/>
    </source>
</evidence>
<gene>
    <name evidence="8" type="ORF">JX265_013652</name>
</gene>
<dbReference type="GO" id="GO:0008270">
    <property type="term" value="F:zinc ion binding"/>
    <property type="evidence" value="ECO:0007669"/>
    <property type="project" value="InterPro"/>
</dbReference>
<evidence type="ECO:0000256" key="1">
    <source>
        <dbReference type="ARBA" id="ARBA00022723"/>
    </source>
</evidence>
<dbReference type="GO" id="GO:0003677">
    <property type="term" value="F:DNA binding"/>
    <property type="evidence" value="ECO:0007669"/>
    <property type="project" value="UniProtKB-KW"/>
</dbReference>
<evidence type="ECO:0000256" key="5">
    <source>
        <dbReference type="ARBA" id="ARBA00023242"/>
    </source>
</evidence>
<evidence type="ECO:0000256" key="4">
    <source>
        <dbReference type="ARBA" id="ARBA00023163"/>
    </source>
</evidence>
<dbReference type="InterPro" id="IPR050797">
    <property type="entry name" value="Carb_Metab_Trans_Reg"/>
</dbReference>
<sequence>MTEREPDDSTQPRKRIAVACGRCRKRKIRCSGENENGGQCSNCKNAGHEPCLFLRVSSTETPMRDGGDFGYNVEAARAYHARGAVSPHNTVSQYADMSTGDMMAYRGGTYPSYSSKGYYSTVSGWGGAYPEDGADYSLNYSSYPHLNQDPVHLVHGYRYGSSSKAPVYVDTEASAYSYGNLVHRPAANSDLPNFSLSGMAASLPTPSDRLPSASRTLPSSSSYRADGLSGSYSGSKASTSQSSDVGYGSFDSYGATATLPSNISTRSSQSEAGGYDSASGAADDGLYGSEHPSYRSVHATNSYIYSDRLDSSRRDSQSSGGASTGSVLSNGQVYLPESQPHAVAHGYPVSGAATDSQAGEVETATAATGAGGSRATSRVPTGRDRRAAGSLRGI</sequence>
<dbReference type="AlphaFoldDB" id="A0A9P9W8C9"/>
<dbReference type="PANTHER" id="PTHR31668:SF26">
    <property type="entry name" value="GLUCOSE TRANSPORT TRANSCRIPTION REGULATOR RGT1-RELATED"/>
    <property type="match status" value="1"/>
</dbReference>
<evidence type="ECO:0000313" key="9">
    <source>
        <dbReference type="Proteomes" id="UP000829685"/>
    </source>
</evidence>
<dbReference type="SMART" id="SM00066">
    <property type="entry name" value="GAL4"/>
    <property type="match status" value="1"/>
</dbReference>
<reference evidence="8" key="1">
    <citation type="submission" date="2021-03" db="EMBL/GenBank/DDBJ databases">
        <title>Revisited historic fungal species revealed as producer of novel bioactive compounds through whole genome sequencing and comparative genomics.</title>
        <authorList>
            <person name="Vignolle G.A."/>
            <person name="Hochenegger N."/>
            <person name="Mach R.L."/>
            <person name="Mach-Aigner A.R."/>
            <person name="Javad Rahimi M."/>
            <person name="Salim K.A."/>
            <person name="Chan C.M."/>
            <person name="Lim L.B.L."/>
            <person name="Cai F."/>
            <person name="Druzhinina I.S."/>
            <person name="U'Ren J.M."/>
            <person name="Derntl C."/>
        </authorList>
    </citation>
    <scope>NUCLEOTIDE SEQUENCE</scope>
    <source>
        <strain evidence="8">TUCIM 5799</strain>
    </source>
</reference>
<keyword evidence="3" id="KW-0238">DNA-binding</keyword>
<keyword evidence="5" id="KW-0539">Nucleus</keyword>
<feature type="region of interest" description="Disordered" evidence="6">
    <location>
        <begin position="345"/>
        <end position="394"/>
    </location>
</feature>
<feature type="compositionally biased region" description="Polar residues" evidence="6">
    <location>
        <begin position="320"/>
        <end position="330"/>
    </location>
</feature>
<evidence type="ECO:0000256" key="6">
    <source>
        <dbReference type="SAM" id="MobiDB-lite"/>
    </source>
</evidence>
<dbReference type="GO" id="GO:0000981">
    <property type="term" value="F:DNA-binding transcription factor activity, RNA polymerase II-specific"/>
    <property type="evidence" value="ECO:0007669"/>
    <property type="project" value="InterPro"/>
</dbReference>
<feature type="compositionally biased region" description="Polar residues" evidence="6">
    <location>
        <begin position="258"/>
        <end position="271"/>
    </location>
</feature>
<feature type="region of interest" description="Disordered" evidence="6">
    <location>
        <begin position="258"/>
        <end position="278"/>
    </location>
</feature>
<keyword evidence="4" id="KW-0804">Transcription</keyword>
<accession>A0A9P9W8C9</accession>
<feature type="domain" description="Zn(2)-C6 fungal-type" evidence="7">
    <location>
        <begin position="19"/>
        <end position="53"/>
    </location>
</feature>
<dbReference type="PROSITE" id="PS50048">
    <property type="entry name" value="ZN2_CY6_FUNGAL_2"/>
    <property type="match status" value="1"/>
</dbReference>
<feature type="region of interest" description="Disordered" evidence="6">
    <location>
        <begin position="205"/>
        <end position="243"/>
    </location>
</feature>
<name>A0A9P9W8C9_9PEZI</name>